<gene>
    <name evidence="2" type="ORF">P618_201134</name>
</gene>
<feature type="chain" id="PRO_5004883377" description="Secreted protein" evidence="1">
    <location>
        <begin position="19"/>
        <end position="85"/>
    </location>
</feature>
<protein>
    <recommendedName>
        <fullName evidence="4">Secreted protein</fullName>
    </recommendedName>
</protein>
<evidence type="ECO:0000256" key="1">
    <source>
        <dbReference type="SAM" id="SignalP"/>
    </source>
</evidence>
<evidence type="ECO:0008006" key="4">
    <source>
        <dbReference type="Google" id="ProtNLM"/>
    </source>
</evidence>
<comment type="caution">
    <text evidence="2">The sequence shown here is derived from an EMBL/GenBank/DDBJ whole genome shotgun (WGS) entry which is preliminary data.</text>
</comment>
<dbReference type="Proteomes" id="UP000019112">
    <property type="component" value="Unassembled WGS sequence"/>
</dbReference>
<reference evidence="2 3" key="1">
    <citation type="journal article" date="2014" name="FEMS Microbiol. Lett.">
        <title>Draft genome sequences of three Holospora species (Holospora obtusa, Holospora undulata, and Holospora elegans), endonuclear symbiotic bacteria of the ciliate Paramecium caudatum.</title>
        <authorList>
            <person name="Dohra H."/>
            <person name="Tanaka K."/>
            <person name="Suzuki T."/>
            <person name="Fujishima M."/>
            <person name="Suzuki H."/>
        </authorList>
    </citation>
    <scope>NUCLEOTIDE SEQUENCE [LARGE SCALE GENOMIC DNA]</scope>
    <source>
        <strain evidence="2 3">F1</strain>
    </source>
</reference>
<name>W6TCZ1_HOLOB</name>
<dbReference type="RefSeq" id="WP_021828063.1">
    <property type="nucleotide sequence ID" value="NZ_AWTR02000089.1"/>
</dbReference>
<dbReference type="AlphaFoldDB" id="W6TCZ1"/>
<dbReference type="EMBL" id="AWTR02000089">
    <property type="protein sequence ID" value="ETZ06693.1"/>
    <property type="molecule type" value="Genomic_DNA"/>
</dbReference>
<evidence type="ECO:0000313" key="2">
    <source>
        <dbReference type="EMBL" id="ETZ06693.1"/>
    </source>
</evidence>
<proteinExistence type="predicted"/>
<sequence length="85" mass="9762">MIKLLLLLTSFFSLNINAAKLSPMETPFGRVYSNYDKNLLSVLPGLSDHKDEQRFFYQQPRAEDEEVLDQNIQASAEENVSKIIK</sequence>
<feature type="signal peptide" evidence="1">
    <location>
        <begin position="1"/>
        <end position="18"/>
    </location>
</feature>
<organism evidence="2 3">
    <name type="scientific">Holospora obtusa F1</name>
    <dbReference type="NCBI Taxonomy" id="1399147"/>
    <lineage>
        <taxon>Bacteria</taxon>
        <taxon>Pseudomonadati</taxon>
        <taxon>Pseudomonadota</taxon>
        <taxon>Alphaproteobacteria</taxon>
        <taxon>Holosporales</taxon>
        <taxon>Holosporaceae</taxon>
        <taxon>Holospora</taxon>
    </lineage>
</organism>
<keyword evidence="1" id="KW-0732">Signal</keyword>
<keyword evidence="3" id="KW-1185">Reference proteome</keyword>
<evidence type="ECO:0000313" key="3">
    <source>
        <dbReference type="Proteomes" id="UP000019112"/>
    </source>
</evidence>
<accession>W6TCZ1</accession>